<evidence type="ECO:0000313" key="2">
    <source>
        <dbReference type="Proteomes" id="UP000030624"/>
    </source>
</evidence>
<accession>A0A0A7GGF3</accession>
<dbReference type="HOGENOM" id="CLU_3020809_0_0_2"/>
<name>A0A0A7GGF3_GEOAI</name>
<gene>
    <name evidence="1" type="ORF">GACE_2095</name>
</gene>
<dbReference type="EMBL" id="CP009552">
    <property type="protein sequence ID" value="AIY91119.1"/>
    <property type="molecule type" value="Genomic_DNA"/>
</dbReference>
<reference evidence="1 2" key="1">
    <citation type="journal article" date="2015" name="Appl. Environ. Microbiol.">
        <title>The Geoglobus acetivorans genome: Fe(III) reduction, acetate utilization, autotrophic growth, and degradation of aromatic compounds in a hyperthermophilic archaeon.</title>
        <authorList>
            <person name="Mardanov A.V."/>
            <person name="Slododkina G.B."/>
            <person name="Slobodkin A.I."/>
            <person name="Beletsky A.V."/>
            <person name="Gavrilov S.N."/>
            <person name="Kublanov I.V."/>
            <person name="Bonch-Osmolovskaya E.A."/>
            <person name="Skryabin K.G."/>
            <person name="Ravin N.V."/>
        </authorList>
    </citation>
    <scope>NUCLEOTIDE SEQUENCE [LARGE SCALE GENOMIC DNA]</scope>
    <source>
        <strain evidence="1 2">SBH6</strain>
    </source>
</reference>
<sequence length="55" mass="6725">MGRKIKRMNFRSKKAYRRWLAYGHATGVFERTPGNVKVYIRGRPHRVKHSRRRRT</sequence>
<dbReference type="AlphaFoldDB" id="A0A0A7GGF3"/>
<proteinExistence type="predicted"/>
<protein>
    <submittedName>
        <fullName evidence="1">Uncharacterized protein</fullName>
    </submittedName>
</protein>
<dbReference type="GeneID" id="43503147"/>
<organism evidence="1 2">
    <name type="scientific">Geoglobus acetivorans</name>
    <dbReference type="NCBI Taxonomy" id="565033"/>
    <lineage>
        <taxon>Archaea</taxon>
        <taxon>Methanobacteriati</taxon>
        <taxon>Methanobacteriota</taxon>
        <taxon>Archaeoglobi</taxon>
        <taxon>Archaeoglobales</taxon>
        <taxon>Archaeoglobaceae</taxon>
        <taxon>Geoglobus</taxon>
    </lineage>
</organism>
<dbReference type="KEGG" id="gac:GACE_2095"/>
<dbReference type="STRING" id="565033.GACE_2095"/>
<dbReference type="RefSeq" id="WP_158413840.1">
    <property type="nucleotide sequence ID" value="NZ_CP009552.1"/>
</dbReference>
<evidence type="ECO:0000313" key="1">
    <source>
        <dbReference type="EMBL" id="AIY91119.1"/>
    </source>
</evidence>
<dbReference type="Proteomes" id="UP000030624">
    <property type="component" value="Chromosome"/>
</dbReference>